<feature type="domain" description="DUF7778" evidence="2">
    <location>
        <begin position="20"/>
        <end position="141"/>
    </location>
</feature>
<evidence type="ECO:0000313" key="4">
    <source>
        <dbReference type="Proteomes" id="UP000053766"/>
    </source>
</evidence>
<gene>
    <name evidence="3" type="ORF">DICVIV_05957</name>
</gene>
<organism evidence="3 4">
    <name type="scientific">Dictyocaulus viviparus</name>
    <name type="common">Bovine lungworm</name>
    <dbReference type="NCBI Taxonomy" id="29172"/>
    <lineage>
        <taxon>Eukaryota</taxon>
        <taxon>Metazoa</taxon>
        <taxon>Ecdysozoa</taxon>
        <taxon>Nematoda</taxon>
        <taxon>Chromadorea</taxon>
        <taxon>Rhabditida</taxon>
        <taxon>Rhabditina</taxon>
        <taxon>Rhabditomorpha</taxon>
        <taxon>Strongyloidea</taxon>
        <taxon>Metastrongylidae</taxon>
        <taxon>Dictyocaulus</taxon>
    </lineage>
</organism>
<proteinExistence type="predicted"/>
<accession>A0A0D8XVU1</accession>
<sequence length="456" mass="51486">MQKSKNARSEVFYISKSFRKAVILPSARAWRVKDTDVAVRGYILCITKSKGLLFDKMTNLEPRLLTLTRNGLLIIYNKDDKGYVVDVKDAKVMTAKTDHFQTKRQSYRRCAIKLKFKYGSVSMIMFNEEIPIWRTAIATAHDGLLRSHLHIVGIHGKPPIIMHPSENAIEKNIENTSKEEQDRSLESPRRQDSVASTRTCVNADYVIPTAQASSEVIVEIPEDSEPITVIEAPPIIKIPTLKKLHNAALTPDDNTPPGTFDPTVCDSSYQWLHQETKLDAEHSRRCTSQSSNSGLFTELTDDEMSKIESTKSVRCGYTSVATLRTRLEAKIHGKTVNSHGTHIRKPKLEKNEIYNKSMDQTGIFLPTGKAGAIPNVSPPTKIRRVVRSQSESNLEHLETRLRIEVPATRSYDDSLIAVPPSEKYGSTSRPLKDWHNTSVTLEKYYSNQWWGQPLQA</sequence>
<protein>
    <recommendedName>
        <fullName evidence="2">DUF7778 domain-containing protein</fullName>
    </recommendedName>
</protein>
<dbReference type="InterPro" id="IPR056680">
    <property type="entry name" value="DUF7778"/>
</dbReference>
<feature type="compositionally biased region" description="Basic and acidic residues" evidence="1">
    <location>
        <begin position="175"/>
        <end position="192"/>
    </location>
</feature>
<keyword evidence="4" id="KW-1185">Reference proteome</keyword>
<evidence type="ECO:0000256" key="1">
    <source>
        <dbReference type="SAM" id="MobiDB-lite"/>
    </source>
</evidence>
<feature type="region of interest" description="Disordered" evidence="1">
    <location>
        <begin position="175"/>
        <end position="196"/>
    </location>
</feature>
<dbReference type="EMBL" id="KN716287">
    <property type="protein sequence ID" value="KJH47937.1"/>
    <property type="molecule type" value="Genomic_DNA"/>
</dbReference>
<evidence type="ECO:0000313" key="3">
    <source>
        <dbReference type="EMBL" id="KJH47937.1"/>
    </source>
</evidence>
<dbReference type="STRING" id="29172.A0A0D8XVU1"/>
<evidence type="ECO:0000259" key="2">
    <source>
        <dbReference type="Pfam" id="PF24998"/>
    </source>
</evidence>
<dbReference type="Proteomes" id="UP000053766">
    <property type="component" value="Unassembled WGS sequence"/>
</dbReference>
<reference evidence="3 4" key="1">
    <citation type="submission" date="2013-11" db="EMBL/GenBank/DDBJ databases">
        <title>Draft genome of the bovine lungworm Dictyocaulus viviparus.</title>
        <authorList>
            <person name="Mitreva M."/>
        </authorList>
    </citation>
    <scope>NUCLEOTIDE SEQUENCE [LARGE SCALE GENOMIC DNA]</scope>
    <source>
        <strain evidence="3 4">HannoverDv2000</strain>
    </source>
</reference>
<dbReference type="PANTHER" id="PTHR36947">
    <property type="entry name" value="PROTEIN CBG04364"/>
    <property type="match status" value="1"/>
</dbReference>
<dbReference type="PANTHER" id="PTHR36947:SF6">
    <property type="entry name" value="TLDC DOMAIN-CONTAINING PROTEIN"/>
    <property type="match status" value="1"/>
</dbReference>
<dbReference type="OrthoDB" id="5792480at2759"/>
<reference evidence="4" key="2">
    <citation type="journal article" date="2016" name="Sci. Rep.">
        <title>Dictyocaulus viviparus genome, variome and transcriptome elucidate lungworm biology and support future intervention.</title>
        <authorList>
            <person name="McNulty S.N."/>
            <person name="Strube C."/>
            <person name="Rosa B.A."/>
            <person name="Martin J.C."/>
            <person name="Tyagi R."/>
            <person name="Choi Y.J."/>
            <person name="Wang Q."/>
            <person name="Hallsworth Pepin K."/>
            <person name="Zhang X."/>
            <person name="Ozersky P."/>
            <person name="Wilson R.K."/>
            <person name="Sternberg P.W."/>
            <person name="Gasser R.B."/>
            <person name="Mitreva M."/>
        </authorList>
    </citation>
    <scope>NUCLEOTIDE SEQUENCE [LARGE SCALE GENOMIC DNA]</scope>
    <source>
        <strain evidence="4">HannoverDv2000</strain>
    </source>
</reference>
<dbReference type="Pfam" id="PF24998">
    <property type="entry name" value="DUF7778"/>
    <property type="match status" value="1"/>
</dbReference>
<dbReference type="AlphaFoldDB" id="A0A0D8XVU1"/>
<name>A0A0D8XVU1_DICVI</name>